<dbReference type="EMBL" id="CP001332">
    <property type="protein sequence ID" value="ACO67167.1"/>
    <property type="molecule type" value="Genomic_DNA"/>
</dbReference>
<gene>
    <name evidence="2" type="ORF">MICPUN_104022</name>
</gene>
<dbReference type="OMA" id="PGDWQVF"/>
<dbReference type="PANTHER" id="PTHR35509:SF5">
    <property type="entry name" value="SAP DOMAIN-CONTAINING PROTEIN"/>
    <property type="match status" value="1"/>
</dbReference>
<keyword evidence="3" id="KW-1185">Reference proteome</keyword>
<dbReference type="eggNOG" id="ENOG502S1TJ">
    <property type="taxonomic scope" value="Eukaryota"/>
</dbReference>
<dbReference type="AlphaFoldDB" id="C1EGQ4"/>
<dbReference type="InParanoid" id="C1EGQ4"/>
<dbReference type="InterPro" id="IPR053021">
    <property type="entry name" value="Chloroplast_ADK"/>
</dbReference>
<feature type="domain" description="DUF1995" evidence="1">
    <location>
        <begin position="49"/>
        <end position="259"/>
    </location>
</feature>
<proteinExistence type="predicted"/>
<reference evidence="2 3" key="1">
    <citation type="journal article" date="2009" name="Science">
        <title>Green evolution and dynamic adaptations revealed by genomes of the marine picoeukaryotes Micromonas.</title>
        <authorList>
            <person name="Worden A.Z."/>
            <person name="Lee J.H."/>
            <person name="Mock T."/>
            <person name="Rouze P."/>
            <person name="Simmons M.P."/>
            <person name="Aerts A.L."/>
            <person name="Allen A.E."/>
            <person name="Cuvelier M.L."/>
            <person name="Derelle E."/>
            <person name="Everett M.V."/>
            <person name="Foulon E."/>
            <person name="Grimwood J."/>
            <person name="Gundlach H."/>
            <person name="Henrissat B."/>
            <person name="Napoli C."/>
            <person name="McDonald S.M."/>
            <person name="Parker M.S."/>
            <person name="Rombauts S."/>
            <person name="Salamov A."/>
            <person name="Von Dassow P."/>
            <person name="Badger J.H."/>
            <person name="Coutinho P.M."/>
            <person name="Demir E."/>
            <person name="Dubchak I."/>
            <person name="Gentemann C."/>
            <person name="Eikrem W."/>
            <person name="Gready J.E."/>
            <person name="John U."/>
            <person name="Lanier W."/>
            <person name="Lindquist E.A."/>
            <person name="Lucas S."/>
            <person name="Mayer K.F."/>
            <person name="Moreau H."/>
            <person name="Not F."/>
            <person name="Otillar R."/>
            <person name="Panaud O."/>
            <person name="Pangilinan J."/>
            <person name="Paulsen I."/>
            <person name="Piegu B."/>
            <person name="Poliakov A."/>
            <person name="Robbens S."/>
            <person name="Schmutz J."/>
            <person name="Toulza E."/>
            <person name="Wyss T."/>
            <person name="Zelensky A."/>
            <person name="Zhou K."/>
            <person name="Armbrust E.V."/>
            <person name="Bhattacharya D."/>
            <person name="Goodenough U.W."/>
            <person name="Van de Peer Y."/>
            <person name="Grigoriev I.V."/>
        </authorList>
    </citation>
    <scope>NUCLEOTIDE SEQUENCE [LARGE SCALE GENOMIC DNA]</scope>
    <source>
        <strain evidence="3">RCC299 / NOUM17</strain>
    </source>
</reference>
<dbReference type="Pfam" id="PF09353">
    <property type="entry name" value="DUF1995"/>
    <property type="match status" value="1"/>
</dbReference>
<dbReference type="KEGG" id="mis:MICPUN_104022"/>
<dbReference type="Proteomes" id="UP000002009">
    <property type="component" value="Chromosome 14"/>
</dbReference>
<evidence type="ECO:0000259" key="1">
    <source>
        <dbReference type="Pfam" id="PF09353"/>
    </source>
</evidence>
<dbReference type="InterPro" id="IPR018962">
    <property type="entry name" value="DUF1995"/>
</dbReference>
<organism evidence="2 3">
    <name type="scientific">Micromonas commoda (strain RCC299 / NOUM17 / CCMP2709)</name>
    <name type="common">Picoplanktonic green alga</name>
    <dbReference type="NCBI Taxonomy" id="296587"/>
    <lineage>
        <taxon>Eukaryota</taxon>
        <taxon>Viridiplantae</taxon>
        <taxon>Chlorophyta</taxon>
        <taxon>Mamiellophyceae</taxon>
        <taxon>Mamiellales</taxon>
        <taxon>Mamiellaceae</taxon>
        <taxon>Micromonas</taxon>
    </lineage>
</organism>
<dbReference type="PANTHER" id="PTHR35509">
    <property type="entry name" value="DOMAIN PROTEIN, PUTATIVE (DUF1995)-RELATED"/>
    <property type="match status" value="1"/>
</dbReference>
<dbReference type="GeneID" id="8249038"/>
<evidence type="ECO:0000313" key="2">
    <source>
        <dbReference type="EMBL" id="ACO67167.1"/>
    </source>
</evidence>
<accession>C1EGQ4</accession>
<dbReference type="STRING" id="296587.C1EGQ4"/>
<sequence>MMFASVKQSGVAVNAPRRLGGASRLARGRANRAAVRCEAGKDEKLPKLPKSPREQVGQAAEAVRRAAADGKKQLAIEFTLPLIGATDLDDWPGGIRQQYQAVAPMVGELLKQIGTDGNAAEVRQKIVDDADAVVVLSTAGAKAMVFPTAETLGDLKSIAKENVGLLATINNQIRTNDDGSNLISDLGIGPWRKKNEEFLASFELTYWISEQRIQGETVRLLKSYPHPWQLFVLTDMASGSAEPECIKTFDEKPSYKELESLLMSREGSVAAMSIIDRVKREAQFNATSVQTPPNNIDQK</sequence>
<dbReference type="OrthoDB" id="8026949at2759"/>
<evidence type="ECO:0000313" key="3">
    <source>
        <dbReference type="Proteomes" id="UP000002009"/>
    </source>
</evidence>
<protein>
    <recommendedName>
        <fullName evidence="1">DUF1995 domain-containing protein</fullName>
    </recommendedName>
</protein>
<dbReference type="RefSeq" id="XP_002505909.1">
    <property type="nucleotide sequence ID" value="XM_002505863.1"/>
</dbReference>
<name>C1EGQ4_MICCC</name>